<evidence type="ECO:0000313" key="3">
    <source>
        <dbReference type="Proteomes" id="UP001165189"/>
    </source>
</evidence>
<comment type="caution">
    <text evidence="2">The sequence shown here is derived from an EMBL/GenBank/DDBJ whole genome shotgun (WGS) entry which is preliminary data.</text>
</comment>
<evidence type="ECO:0000313" key="2">
    <source>
        <dbReference type="EMBL" id="GMG55124.1"/>
    </source>
</evidence>
<reference evidence="2" key="1">
    <citation type="submission" date="2023-04" db="EMBL/GenBank/DDBJ databases">
        <title>Aspergillus oryzae var. brunneus NBRC 4377.</title>
        <authorList>
            <person name="Ichikawa N."/>
            <person name="Sato H."/>
            <person name="Tonouchi N."/>
        </authorList>
    </citation>
    <scope>NUCLEOTIDE SEQUENCE</scope>
    <source>
        <strain evidence="2">NBRC 4377</strain>
    </source>
</reference>
<dbReference type="EMBL" id="BSYB01000108">
    <property type="protein sequence ID" value="GMG55124.1"/>
    <property type="molecule type" value="Genomic_DNA"/>
</dbReference>
<dbReference type="Proteomes" id="UP001165189">
    <property type="component" value="Unassembled WGS sequence"/>
</dbReference>
<accession>A0ABQ6LAK3</accession>
<proteinExistence type="predicted"/>
<sequence>MLGFQLHSSITSAFNQIRGEDATGIVTLDRHVYELSEDCVDGSKSRTKQRICPVNKNTVTIATVSERVVKRDGGFYYLPHSRIAEKSPSRPGYRLLKQKNAKCSFNDTKRGPDDEDCEHHAMLPPGGNASKGRLNNEKNSAGRMSGSKVYLSISRSFSG</sequence>
<gene>
    <name evidence="2" type="ORF">Aory05_001331700</name>
</gene>
<feature type="region of interest" description="Disordered" evidence="1">
    <location>
        <begin position="104"/>
        <end position="147"/>
    </location>
</feature>
<protein>
    <submittedName>
        <fullName evidence="2">Unnamed protein product</fullName>
    </submittedName>
</protein>
<name>A0ABQ6LAK3_ASPOZ</name>
<organism evidence="2 3">
    <name type="scientific">Aspergillus oryzae var. brunneus</name>
    <dbReference type="NCBI Taxonomy" id="332754"/>
    <lineage>
        <taxon>Eukaryota</taxon>
        <taxon>Fungi</taxon>
        <taxon>Dikarya</taxon>
        <taxon>Ascomycota</taxon>
        <taxon>Pezizomycotina</taxon>
        <taxon>Eurotiomycetes</taxon>
        <taxon>Eurotiomycetidae</taxon>
        <taxon>Eurotiales</taxon>
        <taxon>Aspergillaceae</taxon>
        <taxon>Aspergillus</taxon>
        <taxon>Aspergillus subgen. Circumdati</taxon>
    </lineage>
</organism>
<keyword evidence="3" id="KW-1185">Reference proteome</keyword>
<feature type="compositionally biased region" description="Basic and acidic residues" evidence="1">
    <location>
        <begin position="107"/>
        <end position="121"/>
    </location>
</feature>
<evidence type="ECO:0000256" key="1">
    <source>
        <dbReference type="SAM" id="MobiDB-lite"/>
    </source>
</evidence>